<dbReference type="OrthoDB" id="1099791at2"/>
<dbReference type="Gene3D" id="1.10.3210.10">
    <property type="entry name" value="Hypothetical protein af1432"/>
    <property type="match status" value="1"/>
</dbReference>
<evidence type="ECO:0000313" key="2">
    <source>
        <dbReference type="Proteomes" id="UP000248688"/>
    </source>
</evidence>
<dbReference type="KEGG" id="est:DN752_17965"/>
<dbReference type="EMBL" id="CP030041">
    <property type="protein sequence ID" value="AWW31867.1"/>
    <property type="molecule type" value="Genomic_DNA"/>
</dbReference>
<sequence length="263" mass="29840">MSKYLIWANSYVGNSLLFWRAGQAGYTTDIDKAHRFDFDEAKSICDGSGGEHKLIDARHLEEVSTRQVHADHFDRKRIGKEIPKADETLYAGSCILTYSGKYLNVFDPNPDDIVIEDIAHGLALECRFGNHLPVHYSVANHSIEVSNGLPNHLKLEGLLHDASEAYLGDMASPIKKSMPDYQRIEDGLMRAIADKFSFNYPLSKEVKIEDRKALEIEHITFREAKHAYKGKPFCIANQLDIREEFLRLFHIYSKMAGKEASHG</sequence>
<evidence type="ECO:0008006" key="3">
    <source>
        <dbReference type="Google" id="ProtNLM"/>
    </source>
</evidence>
<gene>
    <name evidence="1" type="ORF">DN752_17965</name>
</gene>
<keyword evidence="2" id="KW-1185">Reference proteome</keyword>
<dbReference type="Proteomes" id="UP000248688">
    <property type="component" value="Chromosome"/>
</dbReference>
<reference evidence="1 2" key="1">
    <citation type="submission" date="2018-06" db="EMBL/GenBank/DDBJ databases">
        <title>Echinicola strongylocentroti sp. nov., isolated from a sea urchin Strongylocentrotus intermedius.</title>
        <authorList>
            <person name="Bae S.S."/>
        </authorList>
    </citation>
    <scope>NUCLEOTIDE SEQUENCE [LARGE SCALE GENOMIC DNA]</scope>
    <source>
        <strain evidence="1 2">MEBiC08714</strain>
    </source>
</reference>
<evidence type="ECO:0000313" key="1">
    <source>
        <dbReference type="EMBL" id="AWW31867.1"/>
    </source>
</evidence>
<protein>
    <recommendedName>
        <fullName evidence="3">Phosphohydrolase</fullName>
    </recommendedName>
</protein>
<proteinExistence type="predicted"/>
<dbReference type="SUPFAM" id="SSF109604">
    <property type="entry name" value="HD-domain/PDEase-like"/>
    <property type="match status" value="1"/>
</dbReference>
<accession>A0A2Z4IMC4</accession>
<dbReference type="AlphaFoldDB" id="A0A2Z4IMC4"/>
<organism evidence="1 2">
    <name type="scientific">Echinicola strongylocentroti</name>
    <dbReference type="NCBI Taxonomy" id="1795355"/>
    <lineage>
        <taxon>Bacteria</taxon>
        <taxon>Pseudomonadati</taxon>
        <taxon>Bacteroidota</taxon>
        <taxon>Cytophagia</taxon>
        <taxon>Cytophagales</taxon>
        <taxon>Cyclobacteriaceae</taxon>
        <taxon>Echinicola</taxon>
    </lineage>
</organism>
<name>A0A2Z4IMC4_9BACT</name>
<dbReference type="RefSeq" id="WP_112785240.1">
    <property type="nucleotide sequence ID" value="NZ_CP030041.1"/>
</dbReference>